<dbReference type="EMBL" id="JACHLY010000001">
    <property type="protein sequence ID" value="MBB5999663.1"/>
    <property type="molecule type" value="Genomic_DNA"/>
</dbReference>
<feature type="region of interest" description="Disordered" evidence="1">
    <location>
        <begin position="1"/>
        <end position="38"/>
    </location>
</feature>
<gene>
    <name evidence="2" type="ORF">HNR25_003414</name>
</gene>
<evidence type="ECO:0000313" key="3">
    <source>
        <dbReference type="Proteomes" id="UP000578077"/>
    </source>
</evidence>
<evidence type="ECO:0000313" key="2">
    <source>
        <dbReference type="EMBL" id="MBB5999663.1"/>
    </source>
</evidence>
<dbReference type="AlphaFoldDB" id="A0A841EF34"/>
<dbReference type="Proteomes" id="UP000578077">
    <property type="component" value="Unassembled WGS sequence"/>
</dbReference>
<protein>
    <submittedName>
        <fullName evidence="2">Uncharacterized protein</fullName>
    </submittedName>
</protein>
<organism evidence="2 3">
    <name type="scientific">Streptomonospora salina</name>
    <dbReference type="NCBI Taxonomy" id="104205"/>
    <lineage>
        <taxon>Bacteria</taxon>
        <taxon>Bacillati</taxon>
        <taxon>Actinomycetota</taxon>
        <taxon>Actinomycetes</taxon>
        <taxon>Streptosporangiales</taxon>
        <taxon>Nocardiopsidaceae</taxon>
        <taxon>Streptomonospora</taxon>
    </lineage>
</organism>
<dbReference type="RefSeq" id="WP_184636633.1">
    <property type="nucleotide sequence ID" value="NZ_BAABKT010000039.1"/>
</dbReference>
<reference evidence="2 3" key="1">
    <citation type="submission" date="2020-08" db="EMBL/GenBank/DDBJ databases">
        <title>Sequencing the genomes of 1000 actinobacteria strains.</title>
        <authorList>
            <person name="Klenk H.-P."/>
        </authorList>
    </citation>
    <scope>NUCLEOTIDE SEQUENCE [LARGE SCALE GENOMIC DNA]</scope>
    <source>
        <strain evidence="2 3">DSM 44593</strain>
    </source>
</reference>
<feature type="compositionally biased region" description="Low complexity" evidence="1">
    <location>
        <begin position="14"/>
        <end position="31"/>
    </location>
</feature>
<keyword evidence="3" id="KW-1185">Reference proteome</keyword>
<name>A0A841EF34_9ACTN</name>
<proteinExistence type="predicted"/>
<sequence length="1055" mass="109619">MRLSPSGPAVERSPAAGTADTAGGTAVAASAGPPPVEYSPELIAYYRRCLRRESELETGCRLEPGPPPPDGGSATAALGAVCLPARPEPLFSGAEDAPPLPPEARPLVRSAAGEGRTLLYGYPLVVFESRANGRGPTVRAAPLLVAGVEAVDDGGRLRARAVSRADVNPALVRALGVDSAAEAAELRRWLHRGPDPGGRADTGGRAAVPRDLEQTVCTLLARLGIERIEAIRPSRLRGTLPEPGAARGARNVAVVYPAGADADAGAGLGGLIAALAPGAAGGLRLDGDVGPRTALGALLGAPGPSPESRSAVVPAGGAPLDESGHRIVRQALRAPLTVAAAPAGAGGAELVDTVVATAAAAGLRVVVGGKDDTVLDRIAHRAGEPPGHAVMRAGGPEHRAAEARLLERLRDRVGPGRATATGTDVAARYAEAAEDWARVEDLRDRLNRIALAGRDLASLAAERRSMADTGWRPDQLFAAGGSGPQHWLDRAERALEGGWSGAKHRSAVRRGLGVDPSPENLRKLCWAARVERDWRGALDRRTGAAPPDRLIRDLDAALQRHRASSAALADSAAERRVARSRSAVRSRLESLNWHGNGYGPAAPAVEAAGAAAARPGSGRLLTAFPAWAVNTRAAGSLPAEEGLFDLAVVVDADQLCVPELLPLLYRAKQALIIGDPVRPAPWSALEPAEDDRLQREAGLSPARLGRRGLAYTRDSAYDAGAAAAAAAGRAPLWLEERRRGRPEIAGVAARHCYGGRVGVLSRPGERPADGAQAPSEPQYAPDPKRSGEASDGFSENGGRVEWRHVIGACEPLPGGTALNRAEARRAVVAAQQAETGLPAEARPAVFAPVQPQRALLRRLLEGRRQGRGIGVYGPADLLDDEGDAVDTLVVSPVCSGALLPDVLLERARRADTWSGALGRTVERLIVVGDRAFWRGESGPLAELARSSEAGSGPVPATAASATLCRVLRESGARVQPGPYLHGYRADLRVATARGPLLVLVDHAGTGAELRRLAVRAGFLAEASGERVARVPEWRCLHEPEAVAAEIADGTLRAAP</sequence>
<evidence type="ECO:0000256" key="1">
    <source>
        <dbReference type="SAM" id="MobiDB-lite"/>
    </source>
</evidence>
<accession>A0A841EF34</accession>
<feature type="region of interest" description="Disordered" evidence="1">
    <location>
        <begin position="758"/>
        <end position="796"/>
    </location>
</feature>
<comment type="caution">
    <text evidence="2">The sequence shown here is derived from an EMBL/GenBank/DDBJ whole genome shotgun (WGS) entry which is preliminary data.</text>
</comment>